<feature type="domain" description="Glycosyl transferase family 1" evidence="1">
    <location>
        <begin position="237"/>
        <end position="378"/>
    </location>
</feature>
<proteinExistence type="predicted"/>
<dbReference type="Proteomes" id="UP000294963">
    <property type="component" value="Unassembled WGS sequence"/>
</dbReference>
<accession>A0A4R1XIR7</accession>
<reference evidence="3 4" key="1">
    <citation type="submission" date="2019-03" db="EMBL/GenBank/DDBJ databases">
        <title>Genomic analyses of the natural microbiome of Caenorhabditis elegans.</title>
        <authorList>
            <person name="Samuel B."/>
        </authorList>
    </citation>
    <scope>NUCLEOTIDE SEQUENCE [LARGE SCALE GENOMIC DNA]</scope>
    <source>
        <strain evidence="3 4">JUb89</strain>
    </source>
</reference>
<dbReference type="AlphaFoldDB" id="A0A4R1XIR7"/>
<dbReference type="OrthoDB" id="9802525at2"/>
<sequence>MTHQYAEFLYDKPYDFRDHIKFYFRQQQKNNHRVAQDYLHDLVRPRLRIVIVTETWPPEINGVALSLLQLCKGLQQLGHKILLIRPEQQQRCTEFVPYKECLVKAQAIPKYPSLQFGWPQFLKVSQALADFNPNVVHIVTEGPLGLSALHAAKAKNIPISSGFHSPFQDFSRFFDLAFLLKPIQRYLRWFHNSTQLTCVPSVDTERALRQFGVTCPLLVVGRGVDIQRFSPKHRSESLRQCWGADADTTVMLYVGRLSPEKEIEVIIETFHTLRLQQKKVQLVIVGEGPDLGRLKQIPGAEQAIFTGGLRGETLATAYASADVFVFASQVETFGNVVLEAMASGLAVVAYNYASAQQYVVQHQTGWLSTRGDRAGFTQTLMNLPNRRVLRQMGILAVQATQHAGWQHPVHQLEQALYLVAKEHEVST</sequence>
<protein>
    <recommendedName>
        <fullName evidence="5">Glycosyl transferase</fullName>
    </recommendedName>
</protein>
<dbReference type="SUPFAM" id="SSF53756">
    <property type="entry name" value="UDP-Glycosyltransferase/glycogen phosphorylase"/>
    <property type="match status" value="1"/>
</dbReference>
<organism evidence="3 4">
    <name type="scientific">Acinetobacter calcoaceticus</name>
    <dbReference type="NCBI Taxonomy" id="471"/>
    <lineage>
        <taxon>Bacteria</taxon>
        <taxon>Pseudomonadati</taxon>
        <taxon>Pseudomonadota</taxon>
        <taxon>Gammaproteobacteria</taxon>
        <taxon>Moraxellales</taxon>
        <taxon>Moraxellaceae</taxon>
        <taxon>Acinetobacter</taxon>
        <taxon>Acinetobacter calcoaceticus/baumannii complex</taxon>
    </lineage>
</organism>
<dbReference type="InterPro" id="IPR028098">
    <property type="entry name" value="Glyco_trans_4-like_N"/>
</dbReference>
<dbReference type="InterPro" id="IPR050194">
    <property type="entry name" value="Glycosyltransferase_grp1"/>
</dbReference>
<dbReference type="CDD" id="cd03814">
    <property type="entry name" value="GT4-like"/>
    <property type="match status" value="1"/>
</dbReference>
<gene>
    <name evidence="3" type="ORF">EC844_12255</name>
</gene>
<evidence type="ECO:0000313" key="3">
    <source>
        <dbReference type="EMBL" id="TCM63236.1"/>
    </source>
</evidence>
<dbReference type="GO" id="GO:0016757">
    <property type="term" value="F:glycosyltransferase activity"/>
    <property type="evidence" value="ECO:0007669"/>
    <property type="project" value="InterPro"/>
</dbReference>
<keyword evidence="4" id="KW-1185">Reference proteome</keyword>
<evidence type="ECO:0000313" key="4">
    <source>
        <dbReference type="Proteomes" id="UP000294963"/>
    </source>
</evidence>
<dbReference type="PANTHER" id="PTHR45947">
    <property type="entry name" value="SULFOQUINOVOSYL TRANSFERASE SQD2"/>
    <property type="match status" value="1"/>
</dbReference>
<feature type="domain" description="Glycosyltransferase subfamily 4-like N-terminal" evidence="2">
    <location>
        <begin position="60"/>
        <end position="228"/>
    </location>
</feature>
<evidence type="ECO:0000259" key="1">
    <source>
        <dbReference type="Pfam" id="PF00534"/>
    </source>
</evidence>
<evidence type="ECO:0008006" key="5">
    <source>
        <dbReference type="Google" id="ProtNLM"/>
    </source>
</evidence>
<comment type="caution">
    <text evidence="3">The sequence shown here is derived from an EMBL/GenBank/DDBJ whole genome shotgun (WGS) entry which is preliminary data.</text>
</comment>
<dbReference type="EMBL" id="SLVJ01000022">
    <property type="protein sequence ID" value="TCM63236.1"/>
    <property type="molecule type" value="Genomic_DNA"/>
</dbReference>
<dbReference type="Pfam" id="PF13439">
    <property type="entry name" value="Glyco_transf_4"/>
    <property type="match status" value="1"/>
</dbReference>
<dbReference type="InterPro" id="IPR001296">
    <property type="entry name" value="Glyco_trans_1"/>
</dbReference>
<evidence type="ECO:0000259" key="2">
    <source>
        <dbReference type="Pfam" id="PF13439"/>
    </source>
</evidence>
<dbReference type="Gene3D" id="3.40.50.2000">
    <property type="entry name" value="Glycogen Phosphorylase B"/>
    <property type="match status" value="2"/>
</dbReference>
<dbReference type="PANTHER" id="PTHR45947:SF3">
    <property type="entry name" value="SULFOQUINOVOSYL TRANSFERASE SQD2"/>
    <property type="match status" value="1"/>
</dbReference>
<name>A0A4R1XIR7_ACICA</name>
<dbReference type="Pfam" id="PF00534">
    <property type="entry name" value="Glycos_transf_1"/>
    <property type="match status" value="1"/>
</dbReference>